<name>A0A1V8SL18_9PEZI</name>
<protein>
    <recommendedName>
        <fullName evidence="1">Heterokaryon incompatibility domain-containing protein</fullName>
    </recommendedName>
</protein>
<accession>A0A1V8SL18</accession>
<dbReference type="InParanoid" id="A0A1V8SL18"/>
<evidence type="ECO:0000313" key="2">
    <source>
        <dbReference type="EMBL" id="OQN99855.1"/>
    </source>
</evidence>
<dbReference type="Proteomes" id="UP000192596">
    <property type="component" value="Unassembled WGS sequence"/>
</dbReference>
<feature type="domain" description="Heterokaryon incompatibility" evidence="1">
    <location>
        <begin position="79"/>
        <end position="168"/>
    </location>
</feature>
<proteinExistence type="predicted"/>
<organism evidence="2 3">
    <name type="scientific">Cryoendolithus antarcticus</name>
    <dbReference type="NCBI Taxonomy" id="1507870"/>
    <lineage>
        <taxon>Eukaryota</taxon>
        <taxon>Fungi</taxon>
        <taxon>Dikarya</taxon>
        <taxon>Ascomycota</taxon>
        <taxon>Pezizomycotina</taxon>
        <taxon>Dothideomycetes</taxon>
        <taxon>Dothideomycetidae</taxon>
        <taxon>Cladosporiales</taxon>
        <taxon>Cladosporiaceae</taxon>
        <taxon>Cryoendolithus</taxon>
    </lineage>
</organism>
<sequence length="593" mass="67315">MDLAEGIYEALPGLRWIRVLVLQPAMIVSDPLVAKFELQDLGPTLPTMPYSDSYHKNHPIQSKRLDDYQALIDSCRLSYTALSYSWAMEDGQMHFNRDIELDGRKRCITQNLAEGLCEMRSVAGSLRFWVDALCIDQSNTAELNAQVAMMFDVYALAQRVDIWLGNGVLGDADYAIWYMAHYIEVNDLQGRRVIATDRNPFLACLDLFMRIDDEACCTPQRCAFPHVDTPQDCSAKRRDTPSPRLGHHSRDDLLEWVDAEASRTTHLQKMLSMKTRLVTCRYWSRRWVVQENYASAMTGGSRILYWAGYSADASTMATLFDLLDSIESALVRTRHHIPVAYDQAPAASSLLHCDVEELRLCSLLHLYSNTQCFDPRDRLYSLVALALNINLEVNYNLSFSEVCLDFAKKLVKTGDFRMLIAAGHPRLEPLISCPSWVPDVREPLLKNGGFQWEPYRMRATVTDDDVLVLETHRLGKIVDAHIVDGDKQIIAIEPDALELTNRSNRLGRLNIEFGVIALPGVWSEASEEDALFCLCEGEATRWYGSVLWLRPVSLELSTYRLMAATDICDFYEEVLQRKDHAVRQGSAVAIRLV</sequence>
<dbReference type="EMBL" id="NAJO01000038">
    <property type="protein sequence ID" value="OQN99855.1"/>
    <property type="molecule type" value="Genomic_DNA"/>
</dbReference>
<dbReference type="InterPro" id="IPR010730">
    <property type="entry name" value="HET"/>
</dbReference>
<dbReference type="OrthoDB" id="3648367at2759"/>
<dbReference type="AlphaFoldDB" id="A0A1V8SL18"/>
<dbReference type="PANTHER" id="PTHR24148:SF64">
    <property type="entry name" value="HETEROKARYON INCOMPATIBILITY DOMAIN-CONTAINING PROTEIN"/>
    <property type="match status" value="1"/>
</dbReference>
<comment type="caution">
    <text evidence="2">The sequence shown here is derived from an EMBL/GenBank/DDBJ whole genome shotgun (WGS) entry which is preliminary data.</text>
</comment>
<dbReference type="InterPro" id="IPR052895">
    <property type="entry name" value="HetReg/Transcr_Mod"/>
</dbReference>
<dbReference type="Pfam" id="PF06985">
    <property type="entry name" value="HET"/>
    <property type="match status" value="1"/>
</dbReference>
<reference evidence="3" key="1">
    <citation type="submission" date="2017-03" db="EMBL/GenBank/DDBJ databases">
        <title>Genomes of endolithic fungi from Antarctica.</title>
        <authorList>
            <person name="Coleine C."/>
            <person name="Masonjones S."/>
            <person name="Stajich J.E."/>
        </authorList>
    </citation>
    <scope>NUCLEOTIDE SEQUENCE [LARGE SCALE GENOMIC DNA]</scope>
    <source>
        <strain evidence="3">CCFEE 5527</strain>
    </source>
</reference>
<dbReference type="PANTHER" id="PTHR24148">
    <property type="entry name" value="ANKYRIN REPEAT DOMAIN-CONTAINING PROTEIN 39 HOMOLOG-RELATED"/>
    <property type="match status" value="1"/>
</dbReference>
<keyword evidence="3" id="KW-1185">Reference proteome</keyword>
<evidence type="ECO:0000259" key="1">
    <source>
        <dbReference type="Pfam" id="PF06985"/>
    </source>
</evidence>
<evidence type="ECO:0000313" key="3">
    <source>
        <dbReference type="Proteomes" id="UP000192596"/>
    </source>
</evidence>
<gene>
    <name evidence="2" type="ORF">B0A48_14625</name>
</gene>